<keyword evidence="4" id="KW-1185">Reference proteome</keyword>
<gene>
    <name evidence="3" type="ORF">ACFOZ4_03200</name>
</gene>
<dbReference type="EMBL" id="JBHSAY010000003">
    <property type="protein sequence ID" value="MFC4129606.1"/>
    <property type="molecule type" value="Genomic_DNA"/>
</dbReference>
<feature type="transmembrane region" description="Helical" evidence="2">
    <location>
        <begin position="79"/>
        <end position="99"/>
    </location>
</feature>
<feature type="transmembrane region" description="Helical" evidence="2">
    <location>
        <begin position="119"/>
        <end position="142"/>
    </location>
</feature>
<keyword evidence="2" id="KW-1133">Transmembrane helix</keyword>
<protein>
    <submittedName>
        <fullName evidence="3">Uncharacterized protein</fullName>
    </submittedName>
</protein>
<sequence length="285" mass="29861">MLNEIARIIAVGLALLGRLIRRAFRGLRFLVLLAASIRTTTASAVPGSGRLLNIALYSTAADLLLLAEWWRRSAPAPGVLALIGLILGLAACGAVGWLLHDRTWSRFVLAAVELGRLLAVLLVALNLTPETAPAALIAFGLVERALWTVSGTPGHRAATASAAARYVGALLVPVALVVLAALVVGGLFAPLLAQVALLVALIAALLLPAAGTPKARPPKQRPAPQRKQQPPPKQQAQPKSKSQPKSQPEPAEPDSPDGSYHVYRPSSLNTRPPTTPPADPPAQPR</sequence>
<comment type="caution">
    <text evidence="3">The sequence shown here is derived from an EMBL/GenBank/DDBJ whole genome shotgun (WGS) entry which is preliminary data.</text>
</comment>
<feature type="transmembrane region" description="Helical" evidence="2">
    <location>
        <begin position="191"/>
        <end position="211"/>
    </location>
</feature>
<organism evidence="3 4">
    <name type="scientific">Hamadaea flava</name>
    <dbReference type="NCBI Taxonomy" id="1742688"/>
    <lineage>
        <taxon>Bacteria</taxon>
        <taxon>Bacillati</taxon>
        <taxon>Actinomycetota</taxon>
        <taxon>Actinomycetes</taxon>
        <taxon>Micromonosporales</taxon>
        <taxon>Micromonosporaceae</taxon>
        <taxon>Hamadaea</taxon>
    </lineage>
</organism>
<name>A0ABV8LGH1_9ACTN</name>
<feature type="region of interest" description="Disordered" evidence="1">
    <location>
        <begin position="212"/>
        <end position="285"/>
    </location>
</feature>
<feature type="compositionally biased region" description="Pro residues" evidence="1">
    <location>
        <begin position="273"/>
        <end position="285"/>
    </location>
</feature>
<accession>A0ABV8LGH1</accession>
<keyword evidence="2" id="KW-0472">Membrane</keyword>
<proteinExistence type="predicted"/>
<dbReference type="Proteomes" id="UP001595816">
    <property type="component" value="Unassembled WGS sequence"/>
</dbReference>
<reference evidence="4" key="1">
    <citation type="journal article" date="2019" name="Int. J. Syst. Evol. Microbiol.">
        <title>The Global Catalogue of Microorganisms (GCM) 10K type strain sequencing project: providing services to taxonomists for standard genome sequencing and annotation.</title>
        <authorList>
            <consortium name="The Broad Institute Genomics Platform"/>
            <consortium name="The Broad Institute Genome Sequencing Center for Infectious Disease"/>
            <person name="Wu L."/>
            <person name="Ma J."/>
        </authorList>
    </citation>
    <scope>NUCLEOTIDE SEQUENCE [LARGE SCALE GENOMIC DNA]</scope>
    <source>
        <strain evidence="4">CGMCC 4.7289</strain>
    </source>
</reference>
<evidence type="ECO:0000313" key="3">
    <source>
        <dbReference type="EMBL" id="MFC4129606.1"/>
    </source>
</evidence>
<dbReference type="RefSeq" id="WP_253759698.1">
    <property type="nucleotide sequence ID" value="NZ_JAMZDZ010000001.1"/>
</dbReference>
<feature type="compositionally biased region" description="Low complexity" evidence="1">
    <location>
        <begin position="222"/>
        <end position="248"/>
    </location>
</feature>
<feature type="transmembrane region" description="Helical" evidence="2">
    <location>
        <begin position="163"/>
        <end position="185"/>
    </location>
</feature>
<keyword evidence="2" id="KW-0812">Transmembrane</keyword>
<evidence type="ECO:0000256" key="1">
    <source>
        <dbReference type="SAM" id="MobiDB-lite"/>
    </source>
</evidence>
<evidence type="ECO:0000313" key="4">
    <source>
        <dbReference type="Proteomes" id="UP001595816"/>
    </source>
</evidence>
<evidence type="ECO:0000256" key="2">
    <source>
        <dbReference type="SAM" id="Phobius"/>
    </source>
</evidence>